<dbReference type="Pfam" id="PF07298">
    <property type="entry name" value="NnrU"/>
    <property type="match status" value="1"/>
</dbReference>
<evidence type="ECO:0000313" key="8">
    <source>
        <dbReference type="Proteomes" id="UP000634139"/>
    </source>
</evidence>
<comment type="caution">
    <text evidence="7">The sequence shown here is derived from an EMBL/GenBank/DDBJ whole genome shotgun (WGS) entry which is preliminary data.</text>
</comment>
<evidence type="ECO:0000256" key="5">
    <source>
        <dbReference type="SAM" id="Phobius"/>
    </source>
</evidence>
<gene>
    <name evidence="7" type="ORF">GCM10011617_02270</name>
</gene>
<dbReference type="GO" id="GO:0016020">
    <property type="term" value="C:membrane"/>
    <property type="evidence" value="ECO:0007669"/>
    <property type="project" value="UniProtKB-SubCell"/>
</dbReference>
<evidence type="ECO:0000256" key="4">
    <source>
        <dbReference type="ARBA" id="ARBA00023136"/>
    </source>
</evidence>
<proteinExistence type="predicted"/>
<dbReference type="AlphaFoldDB" id="A0A918R812"/>
<evidence type="ECO:0000313" key="7">
    <source>
        <dbReference type="EMBL" id="GGZ87145.1"/>
    </source>
</evidence>
<sequence>MNEALANLIAAAVAFVGTHFALSHPLRGTVVRTVGDKGFQAVYSLVALGTFAWMAMAFRAVPPDTAPLWDGTGHAIWGLATALMLLSSVLLTGSFFGNPALPDPRAAALAEKAPHGVFHVTRHPMMWAFALWSVAHVLVSPTPRVIVLALAMAVLALVGSHMQDRKKEAAMGAAWQGWEARTSFWPRLGGLAKAGALPWIGGIVLWLLGSWAHVWLAYVPAGLWRWIG</sequence>
<dbReference type="Gene3D" id="1.20.120.1630">
    <property type="match status" value="1"/>
</dbReference>
<evidence type="ECO:0000256" key="3">
    <source>
        <dbReference type="ARBA" id="ARBA00022989"/>
    </source>
</evidence>
<dbReference type="Proteomes" id="UP000634139">
    <property type="component" value="Unassembled WGS sequence"/>
</dbReference>
<dbReference type="InterPro" id="IPR009915">
    <property type="entry name" value="NnrU_dom"/>
</dbReference>
<accession>A0A918R812</accession>
<evidence type="ECO:0000259" key="6">
    <source>
        <dbReference type="Pfam" id="PF07298"/>
    </source>
</evidence>
<evidence type="ECO:0000256" key="1">
    <source>
        <dbReference type="ARBA" id="ARBA00004141"/>
    </source>
</evidence>
<feature type="transmembrane region" description="Helical" evidence="5">
    <location>
        <begin position="74"/>
        <end position="96"/>
    </location>
</feature>
<keyword evidence="2 5" id="KW-0812">Transmembrane</keyword>
<reference evidence="7" key="1">
    <citation type="journal article" date="2014" name="Int. J. Syst. Evol. Microbiol.">
        <title>Complete genome sequence of Corynebacterium casei LMG S-19264T (=DSM 44701T), isolated from a smear-ripened cheese.</title>
        <authorList>
            <consortium name="US DOE Joint Genome Institute (JGI-PGF)"/>
            <person name="Walter F."/>
            <person name="Albersmeier A."/>
            <person name="Kalinowski J."/>
            <person name="Ruckert C."/>
        </authorList>
    </citation>
    <scope>NUCLEOTIDE SEQUENCE</scope>
    <source>
        <strain evidence="7">KCTC 32422</strain>
    </source>
</reference>
<name>A0A918R812_9SPHN</name>
<keyword evidence="4 5" id="KW-0472">Membrane</keyword>
<feature type="transmembrane region" description="Helical" evidence="5">
    <location>
        <begin position="196"/>
        <end position="218"/>
    </location>
</feature>
<feature type="transmembrane region" description="Helical" evidence="5">
    <location>
        <begin position="39"/>
        <end position="62"/>
    </location>
</feature>
<comment type="subcellular location">
    <subcellularLocation>
        <location evidence="1">Membrane</location>
        <topology evidence="1">Multi-pass membrane protein</topology>
    </subcellularLocation>
</comment>
<feature type="transmembrane region" description="Helical" evidence="5">
    <location>
        <begin position="129"/>
        <end position="158"/>
    </location>
</feature>
<feature type="domain" description="NnrU" evidence="6">
    <location>
        <begin position="8"/>
        <end position="220"/>
    </location>
</feature>
<protein>
    <recommendedName>
        <fullName evidence="6">NnrU domain-containing protein</fullName>
    </recommendedName>
</protein>
<evidence type="ECO:0000256" key="2">
    <source>
        <dbReference type="ARBA" id="ARBA00022692"/>
    </source>
</evidence>
<keyword evidence="8" id="KW-1185">Reference proteome</keyword>
<organism evidence="7 8">
    <name type="scientific">Novosphingobium arvoryzae</name>
    <dbReference type="NCBI Taxonomy" id="1256514"/>
    <lineage>
        <taxon>Bacteria</taxon>
        <taxon>Pseudomonadati</taxon>
        <taxon>Pseudomonadota</taxon>
        <taxon>Alphaproteobacteria</taxon>
        <taxon>Sphingomonadales</taxon>
        <taxon>Sphingomonadaceae</taxon>
        <taxon>Novosphingobium</taxon>
    </lineage>
</organism>
<reference evidence="7" key="2">
    <citation type="submission" date="2020-09" db="EMBL/GenBank/DDBJ databases">
        <authorList>
            <person name="Sun Q."/>
            <person name="Kim S."/>
        </authorList>
    </citation>
    <scope>NUCLEOTIDE SEQUENCE</scope>
    <source>
        <strain evidence="7">KCTC 32422</strain>
    </source>
</reference>
<dbReference type="EMBL" id="BMZD01000001">
    <property type="protein sequence ID" value="GGZ87145.1"/>
    <property type="molecule type" value="Genomic_DNA"/>
</dbReference>
<keyword evidence="3 5" id="KW-1133">Transmembrane helix</keyword>
<dbReference type="RefSeq" id="WP_189538585.1">
    <property type="nucleotide sequence ID" value="NZ_BMZD01000001.1"/>
</dbReference>